<evidence type="ECO:0000313" key="5">
    <source>
        <dbReference type="RefSeq" id="XP_026112883.1"/>
    </source>
</evidence>
<feature type="region of interest" description="Disordered" evidence="1">
    <location>
        <begin position="500"/>
        <end position="520"/>
    </location>
</feature>
<feature type="compositionally biased region" description="Basic residues" evidence="1">
    <location>
        <begin position="176"/>
        <end position="186"/>
    </location>
</feature>
<proteinExistence type="predicted"/>
<accession>A0A6P6NW65</accession>
<dbReference type="RefSeq" id="XP_026112883.1">
    <property type="nucleotide sequence ID" value="XM_026257098.1"/>
</dbReference>
<sequence length="520" mass="59840">MMWVRAVWKEPNGEEEGVIPEVWVKDNMVHWPPGANVTKAAKEMRTPTSSWKMFPLLKIKFKSNNQEECEAFDQTSTAEISEEECGPVKRVSKKKIYPGFILDEDEHESRTKRIGLSFPKPPRIQEMSSQALGSEENDYKSRSRSPFHDSLLQSSRSLSQWSHTPSHSTVRQQSHTPHHSTSRHRSQSPTHSTPRQRSRTPHHTTSCHQYQSPTHSTPRQRSRTPHHTTSCHQYQSPTHSTPRQRSRTPHHTTSCHQYQSPTHSTPRQRSRTPHHTTSCHQYQSPTHSTPRQRSRTPRHRSKSPTRSTPRQWSRTPRHSYSRPRDSSPHQRSSSSYECSQRPARENQHREGGELFPLDNGKFQRRVLYLLSDIRAKLSEVGQNREPPESQFHLEKMNSRRELKNLEGQLAVEEKRNVMVSRLVRIGGADLEDCVKNMMKRVLTNRLMATMNMDGSGVKKAFGKTRLCRVMIGAVQQSKPSASEAEIKKYMGSYLRSAPDRYGGMGRQKGKSAIEVCSDSE</sequence>
<feature type="compositionally biased region" description="Basic and acidic residues" evidence="1">
    <location>
        <begin position="342"/>
        <end position="352"/>
    </location>
</feature>
<dbReference type="Proteomes" id="UP000515129">
    <property type="component" value="Unplaced"/>
</dbReference>
<dbReference type="PANTHER" id="PTHR34153">
    <property type="entry name" value="SI:CH211-262H13.3-RELATED-RELATED"/>
    <property type="match status" value="1"/>
</dbReference>
<gene>
    <name evidence="4 5" type="primary">LOC113091520</name>
</gene>
<protein>
    <submittedName>
        <fullName evidence="4 5">Serine/arginine repetitive matrix protein 5-like isoform X2</fullName>
    </submittedName>
</protein>
<dbReference type="GeneID" id="113091520"/>
<keyword evidence="3" id="KW-1185">Reference proteome</keyword>
<feature type="compositionally biased region" description="Polar residues" evidence="1">
    <location>
        <begin position="275"/>
        <end position="289"/>
    </location>
</feature>
<evidence type="ECO:0000313" key="4">
    <source>
        <dbReference type="RefSeq" id="XP_026112882.1"/>
    </source>
</evidence>
<name>A0A6P6NW65_CARAU</name>
<dbReference type="RefSeq" id="XP_026112882.1">
    <property type="nucleotide sequence ID" value="XM_026257097.1"/>
</dbReference>
<dbReference type="InterPro" id="IPR032071">
    <property type="entry name" value="DUF4806"/>
</dbReference>
<evidence type="ECO:0000259" key="2">
    <source>
        <dbReference type="Pfam" id="PF16064"/>
    </source>
</evidence>
<organism evidence="3 5">
    <name type="scientific">Carassius auratus</name>
    <name type="common">Goldfish</name>
    <dbReference type="NCBI Taxonomy" id="7957"/>
    <lineage>
        <taxon>Eukaryota</taxon>
        <taxon>Metazoa</taxon>
        <taxon>Chordata</taxon>
        <taxon>Craniata</taxon>
        <taxon>Vertebrata</taxon>
        <taxon>Euteleostomi</taxon>
        <taxon>Actinopterygii</taxon>
        <taxon>Neopterygii</taxon>
        <taxon>Teleostei</taxon>
        <taxon>Ostariophysi</taxon>
        <taxon>Cypriniformes</taxon>
        <taxon>Cyprinidae</taxon>
        <taxon>Cyprininae</taxon>
        <taxon>Carassius</taxon>
    </lineage>
</organism>
<evidence type="ECO:0000313" key="3">
    <source>
        <dbReference type="Proteomes" id="UP000515129"/>
    </source>
</evidence>
<feature type="compositionally biased region" description="Polar residues" evidence="1">
    <location>
        <begin position="227"/>
        <end position="241"/>
    </location>
</feature>
<dbReference type="Pfam" id="PF16064">
    <property type="entry name" value="DUF4806"/>
    <property type="match status" value="1"/>
</dbReference>
<feature type="region of interest" description="Disordered" evidence="1">
    <location>
        <begin position="108"/>
        <end position="356"/>
    </location>
</feature>
<feature type="compositionally biased region" description="Polar residues" evidence="1">
    <location>
        <begin position="251"/>
        <end position="265"/>
    </location>
</feature>
<feature type="compositionally biased region" description="Low complexity" evidence="1">
    <location>
        <begin position="150"/>
        <end position="162"/>
    </location>
</feature>
<feature type="compositionally biased region" description="Basic residues" evidence="1">
    <location>
        <begin position="290"/>
        <end position="303"/>
    </location>
</feature>
<feature type="compositionally biased region" description="Polar residues" evidence="1">
    <location>
        <begin position="203"/>
        <end position="217"/>
    </location>
</feature>
<feature type="compositionally biased region" description="Polar residues" evidence="1">
    <location>
        <begin position="304"/>
        <end position="314"/>
    </location>
</feature>
<feature type="domain" description="DUF4806" evidence="2">
    <location>
        <begin position="397"/>
        <end position="465"/>
    </location>
</feature>
<dbReference type="AlphaFoldDB" id="A0A6P6NW65"/>
<evidence type="ECO:0000256" key="1">
    <source>
        <dbReference type="SAM" id="MobiDB-lite"/>
    </source>
</evidence>
<dbReference type="PANTHER" id="PTHR34153:SF2">
    <property type="entry name" value="SI:CH211-262H13.3-RELATED"/>
    <property type="match status" value="1"/>
</dbReference>
<reference evidence="4 5" key="1">
    <citation type="submission" date="2025-04" db="UniProtKB">
        <authorList>
            <consortium name="RefSeq"/>
        </authorList>
    </citation>
    <scope>IDENTIFICATION</scope>
    <source>
        <strain evidence="4 5">Wakin</strain>
        <tissue evidence="4 5">Muscle</tissue>
    </source>
</reference>